<name>A0ABT3P4P1_9ALTE</name>
<feature type="transmembrane region" description="Helical" evidence="1">
    <location>
        <begin position="41"/>
        <end position="60"/>
    </location>
</feature>
<dbReference type="PANTHER" id="PTHR38684">
    <property type="entry name" value="PROTEIN AMPE"/>
    <property type="match status" value="1"/>
</dbReference>
<evidence type="ECO:0000313" key="2">
    <source>
        <dbReference type="EMBL" id="MCW8107086.1"/>
    </source>
</evidence>
<reference evidence="2" key="1">
    <citation type="submission" date="2022-11" db="EMBL/GenBank/DDBJ databases">
        <title>Alteromonas sp. nov., isolated from sea water of the Qingdao.</title>
        <authorList>
            <person name="Wang Q."/>
        </authorList>
    </citation>
    <scope>NUCLEOTIDE SEQUENCE</scope>
    <source>
        <strain evidence="2">ASW11-7</strain>
    </source>
</reference>
<dbReference type="InterPro" id="IPR031347">
    <property type="entry name" value="AmpE"/>
</dbReference>
<keyword evidence="1" id="KW-1133">Transmembrane helix</keyword>
<dbReference type="Pfam" id="PF17113">
    <property type="entry name" value="AmpE"/>
    <property type="match status" value="1"/>
</dbReference>
<dbReference type="RefSeq" id="WP_265615787.1">
    <property type="nucleotide sequence ID" value="NZ_JAPFRD010000002.1"/>
</dbReference>
<feature type="transmembrane region" description="Helical" evidence="1">
    <location>
        <begin position="141"/>
        <end position="165"/>
    </location>
</feature>
<keyword evidence="3" id="KW-1185">Reference proteome</keyword>
<dbReference type="InterPro" id="IPR052966">
    <property type="entry name" value="Beta-lactamase_Reg"/>
</dbReference>
<organism evidence="2 3">
    <name type="scientific">Alteromonas aquimaris</name>
    <dbReference type="NCBI Taxonomy" id="2998417"/>
    <lineage>
        <taxon>Bacteria</taxon>
        <taxon>Pseudomonadati</taxon>
        <taxon>Pseudomonadota</taxon>
        <taxon>Gammaproteobacteria</taxon>
        <taxon>Alteromonadales</taxon>
        <taxon>Alteromonadaceae</taxon>
        <taxon>Alteromonas/Salinimonas group</taxon>
        <taxon>Alteromonas</taxon>
    </lineage>
</organism>
<feature type="transmembrane region" description="Helical" evidence="1">
    <location>
        <begin position="67"/>
        <end position="85"/>
    </location>
</feature>
<keyword evidence="1" id="KW-0812">Transmembrane</keyword>
<evidence type="ECO:0000313" key="3">
    <source>
        <dbReference type="Proteomes" id="UP001142810"/>
    </source>
</evidence>
<dbReference type="EMBL" id="JAPFRD010000002">
    <property type="protein sequence ID" value="MCW8107086.1"/>
    <property type="molecule type" value="Genomic_DNA"/>
</dbReference>
<proteinExistence type="predicted"/>
<keyword evidence="1" id="KW-0472">Membrane</keyword>
<sequence length="279" mass="31055">MTLIIILIALVLDRTISRNAHLYSICYTSGYAKWLTEKRMFSASTKVIALALAIILPVLMTHLLTSSLSGVLLFLLECVILFVGVRHATLPHHYHAYRAALTRNDAEACYLYAGKILPATPANNSEAINRAMGRELAYLNYQYYAAVIIWYAAFGATGVVLYVLLRDWKKLAKKNNKLPVKQLETCAEWLDYVPARIASAIYLFIGDFTRALPTWLKYLTNVSVSARHVITHIATKATADNEVMEGAISNPASYVDLSKRTVKTLVVIVAFLTILGLVE</sequence>
<dbReference type="Proteomes" id="UP001142810">
    <property type="component" value="Unassembled WGS sequence"/>
</dbReference>
<comment type="caution">
    <text evidence="2">The sequence shown here is derived from an EMBL/GenBank/DDBJ whole genome shotgun (WGS) entry which is preliminary data.</text>
</comment>
<gene>
    <name evidence="2" type="primary">ampE</name>
    <name evidence="2" type="ORF">OPS25_01030</name>
</gene>
<dbReference type="PANTHER" id="PTHR38684:SF1">
    <property type="entry name" value="PROTEIN AMPE"/>
    <property type="match status" value="1"/>
</dbReference>
<feature type="transmembrane region" description="Helical" evidence="1">
    <location>
        <begin position="261"/>
        <end position="278"/>
    </location>
</feature>
<accession>A0ABT3P4P1</accession>
<evidence type="ECO:0000256" key="1">
    <source>
        <dbReference type="SAM" id="Phobius"/>
    </source>
</evidence>
<protein>
    <submittedName>
        <fullName evidence="2">Regulatory signaling modulator protein AmpE</fullName>
    </submittedName>
</protein>